<evidence type="ECO:0000259" key="11">
    <source>
        <dbReference type="Pfam" id="PF00535"/>
    </source>
</evidence>
<evidence type="ECO:0000256" key="2">
    <source>
        <dbReference type="ARBA" id="ARBA00022475"/>
    </source>
</evidence>
<keyword evidence="5" id="KW-0472">Membrane</keyword>
<dbReference type="InterPro" id="IPR001173">
    <property type="entry name" value="Glyco_trans_2-like"/>
</dbReference>
<dbReference type="Pfam" id="PF00535">
    <property type="entry name" value="Glycos_transf_2"/>
    <property type="match status" value="1"/>
</dbReference>
<dbReference type="AlphaFoldDB" id="A0A4R5AJ24"/>
<reference evidence="12 13" key="1">
    <citation type="submission" date="2019-03" db="EMBL/GenBank/DDBJ databases">
        <title>Draft genome sequences of novel Actinobacteria.</title>
        <authorList>
            <person name="Sahin N."/>
            <person name="Ay H."/>
            <person name="Saygin H."/>
        </authorList>
    </citation>
    <scope>NUCLEOTIDE SEQUENCE [LARGE SCALE GENOMIC DNA]</scope>
    <source>
        <strain evidence="12 13">H3C3</strain>
    </source>
</reference>
<dbReference type="OrthoDB" id="9802632at2"/>
<protein>
    <recommendedName>
        <fullName evidence="9">4,4'-diaponeurosporenoate glycosyltransferase</fullName>
    </recommendedName>
</protein>
<keyword evidence="2" id="KW-1003">Cell membrane</keyword>
<evidence type="ECO:0000256" key="3">
    <source>
        <dbReference type="ARBA" id="ARBA00022676"/>
    </source>
</evidence>
<accession>A0A4R5AJ24</accession>
<evidence type="ECO:0000313" key="13">
    <source>
        <dbReference type="Proteomes" id="UP000294513"/>
    </source>
</evidence>
<dbReference type="EMBL" id="SMKU01000309">
    <property type="protein sequence ID" value="TDD70142.1"/>
    <property type="molecule type" value="Genomic_DNA"/>
</dbReference>
<feature type="domain" description="Glycosyltransferase 2-like" evidence="11">
    <location>
        <begin position="3"/>
        <end position="128"/>
    </location>
</feature>
<evidence type="ECO:0000256" key="7">
    <source>
        <dbReference type="ARBA" id="ARBA00037904"/>
    </source>
</evidence>
<gene>
    <name evidence="12" type="ORF">E1298_36900</name>
</gene>
<proteinExistence type="inferred from homology"/>
<name>A0A4R5AJ24_9ACTN</name>
<evidence type="ECO:0000256" key="4">
    <source>
        <dbReference type="ARBA" id="ARBA00022679"/>
    </source>
</evidence>
<evidence type="ECO:0000256" key="8">
    <source>
        <dbReference type="ARBA" id="ARBA00038120"/>
    </source>
</evidence>
<evidence type="ECO:0000256" key="1">
    <source>
        <dbReference type="ARBA" id="ARBA00004236"/>
    </source>
</evidence>
<comment type="caution">
    <text evidence="12">The sequence shown here is derived from an EMBL/GenBank/DDBJ whole genome shotgun (WGS) entry which is preliminary data.</text>
</comment>
<comment type="function">
    <text evidence="6">Catalyzes the glycosylation of 4,4'-diaponeurosporenoate, i.e. the esterification of glucose at the C1'' position with the carboxyl group of 4,4'-diaponeurosporenic acid, to form glycosyl-4,4'-diaponeurosporenoate. This is a step in the biosynthesis of staphyloxanthin, an orange pigment present in most staphylococci strains.</text>
</comment>
<sequence>MVSIVIPAHNEERVLGRLLDGLLSTAEPDEFDIIVVPNGCTDGTARVAASFGSAVRVVESPEASKAAALRLGDKAARRFPRLYVDADVELRTEDVRALTAALDRPGVAAAAPSRRLEMAGRPWAVRSYYRVWTRLPEVRRGLFGRGVVGVTRDGHARLAALPGVIADDLASSLAFRAEERAIVDTARVVVHPPRTFGDLLRRRERAAAGVEQLEQAELDQPGGSARTSPSDLAGMVRRDPRLAPHVAVFMAVALIARSRQARRRGAPTAWQRDESSRT</sequence>
<dbReference type="PANTHER" id="PTHR43646:SF2">
    <property type="entry name" value="GLYCOSYLTRANSFERASE 2-LIKE DOMAIN-CONTAINING PROTEIN"/>
    <property type="match status" value="1"/>
</dbReference>
<evidence type="ECO:0000256" key="5">
    <source>
        <dbReference type="ARBA" id="ARBA00023136"/>
    </source>
</evidence>
<comment type="subcellular location">
    <subcellularLocation>
        <location evidence="1">Cell membrane</location>
    </subcellularLocation>
</comment>
<evidence type="ECO:0000313" key="12">
    <source>
        <dbReference type="EMBL" id="TDD70142.1"/>
    </source>
</evidence>
<dbReference type="InterPro" id="IPR029044">
    <property type="entry name" value="Nucleotide-diphossugar_trans"/>
</dbReference>
<comment type="similarity">
    <text evidence="8">Belongs to the glycosyltransferase 2 family. CrtQ subfamily.</text>
</comment>
<feature type="region of interest" description="Disordered" evidence="10">
    <location>
        <begin position="213"/>
        <end position="232"/>
    </location>
</feature>
<keyword evidence="13" id="KW-1185">Reference proteome</keyword>
<dbReference type="Proteomes" id="UP000294513">
    <property type="component" value="Unassembled WGS sequence"/>
</dbReference>
<keyword evidence="3" id="KW-0328">Glycosyltransferase</keyword>
<comment type="pathway">
    <text evidence="7">Carotenoid biosynthesis; staphyloxanthin biosynthesis; staphyloxanthin from farnesyl diphosphate: step 4/5.</text>
</comment>
<keyword evidence="4 12" id="KW-0808">Transferase</keyword>
<dbReference type="Gene3D" id="3.90.550.10">
    <property type="entry name" value="Spore Coat Polysaccharide Biosynthesis Protein SpsA, Chain A"/>
    <property type="match status" value="1"/>
</dbReference>
<evidence type="ECO:0000256" key="6">
    <source>
        <dbReference type="ARBA" id="ARBA00037281"/>
    </source>
</evidence>
<dbReference type="PANTHER" id="PTHR43646">
    <property type="entry name" value="GLYCOSYLTRANSFERASE"/>
    <property type="match status" value="1"/>
</dbReference>
<dbReference type="GO" id="GO:0016757">
    <property type="term" value="F:glycosyltransferase activity"/>
    <property type="evidence" value="ECO:0007669"/>
    <property type="project" value="UniProtKB-KW"/>
</dbReference>
<dbReference type="SUPFAM" id="SSF53448">
    <property type="entry name" value="Nucleotide-diphospho-sugar transferases"/>
    <property type="match status" value="1"/>
</dbReference>
<organism evidence="12 13">
    <name type="scientific">Actinomadura rubrisoli</name>
    <dbReference type="NCBI Taxonomy" id="2530368"/>
    <lineage>
        <taxon>Bacteria</taxon>
        <taxon>Bacillati</taxon>
        <taxon>Actinomycetota</taxon>
        <taxon>Actinomycetes</taxon>
        <taxon>Streptosporangiales</taxon>
        <taxon>Thermomonosporaceae</taxon>
        <taxon>Actinomadura</taxon>
    </lineage>
</organism>
<evidence type="ECO:0000256" key="9">
    <source>
        <dbReference type="ARBA" id="ARBA00040345"/>
    </source>
</evidence>
<dbReference type="GO" id="GO:0005886">
    <property type="term" value="C:plasma membrane"/>
    <property type="evidence" value="ECO:0007669"/>
    <property type="project" value="UniProtKB-SubCell"/>
</dbReference>
<evidence type="ECO:0000256" key="10">
    <source>
        <dbReference type="SAM" id="MobiDB-lite"/>
    </source>
</evidence>